<gene>
    <name evidence="1" type="ORF">L6164_030449</name>
</gene>
<name>A0ACB9LCU5_BAUVA</name>
<reference evidence="1 2" key="1">
    <citation type="journal article" date="2022" name="DNA Res.">
        <title>Chromosomal-level genome assembly of the orchid tree Bauhinia variegata (Leguminosae; Cercidoideae) supports the allotetraploid origin hypothesis of Bauhinia.</title>
        <authorList>
            <person name="Zhong Y."/>
            <person name="Chen Y."/>
            <person name="Zheng D."/>
            <person name="Pang J."/>
            <person name="Liu Y."/>
            <person name="Luo S."/>
            <person name="Meng S."/>
            <person name="Qian L."/>
            <person name="Wei D."/>
            <person name="Dai S."/>
            <person name="Zhou R."/>
        </authorList>
    </citation>
    <scope>NUCLEOTIDE SEQUENCE [LARGE SCALE GENOMIC DNA]</scope>
    <source>
        <strain evidence="1">BV-YZ2020</strain>
    </source>
</reference>
<proteinExistence type="predicted"/>
<dbReference type="EMBL" id="CM039437">
    <property type="protein sequence ID" value="KAI4307242.1"/>
    <property type="molecule type" value="Genomic_DNA"/>
</dbReference>
<accession>A0ACB9LCU5</accession>
<protein>
    <submittedName>
        <fullName evidence="1">Uncharacterized protein</fullName>
    </submittedName>
</protein>
<evidence type="ECO:0000313" key="1">
    <source>
        <dbReference type="EMBL" id="KAI4307242.1"/>
    </source>
</evidence>
<comment type="caution">
    <text evidence="1">The sequence shown here is derived from an EMBL/GenBank/DDBJ whole genome shotgun (WGS) entry which is preliminary data.</text>
</comment>
<evidence type="ECO:0000313" key="2">
    <source>
        <dbReference type="Proteomes" id="UP000828941"/>
    </source>
</evidence>
<keyword evidence="2" id="KW-1185">Reference proteome</keyword>
<sequence>MNENSVFIISKDAFSHYKSDTQSLVPCCVPWISTRPVRCQAIQTDTSTSSVAHQSMPLISPIPKVITHVSHFSYKFTSAFGKILSSTMAVDDSFKKPGAVPFKWEIKPGVPRVQHQQQKCAAPLASQPQPPRLQPDNHHRLSELPSSPKLKPPPAGRYAFPSPVEPRTRSFRSTPRVRSDRFRFEQPLISRPDSVSTGCFFSPLIGRISSKRVIRRPMIEPEDDDDYTSGLETLARWSLSSRMSLSPFRGSPSPSSMSSYLSSPRPMGDAEWAGLGLF</sequence>
<organism evidence="1 2">
    <name type="scientific">Bauhinia variegata</name>
    <name type="common">Purple orchid tree</name>
    <name type="synonym">Phanera variegata</name>
    <dbReference type="NCBI Taxonomy" id="167791"/>
    <lineage>
        <taxon>Eukaryota</taxon>
        <taxon>Viridiplantae</taxon>
        <taxon>Streptophyta</taxon>
        <taxon>Embryophyta</taxon>
        <taxon>Tracheophyta</taxon>
        <taxon>Spermatophyta</taxon>
        <taxon>Magnoliopsida</taxon>
        <taxon>eudicotyledons</taxon>
        <taxon>Gunneridae</taxon>
        <taxon>Pentapetalae</taxon>
        <taxon>rosids</taxon>
        <taxon>fabids</taxon>
        <taxon>Fabales</taxon>
        <taxon>Fabaceae</taxon>
        <taxon>Cercidoideae</taxon>
        <taxon>Cercideae</taxon>
        <taxon>Bauhiniinae</taxon>
        <taxon>Bauhinia</taxon>
    </lineage>
</organism>
<dbReference type="Proteomes" id="UP000828941">
    <property type="component" value="Chromosome 12"/>
</dbReference>